<feature type="domain" description="RING-type" evidence="6">
    <location>
        <begin position="1160"/>
        <end position="1201"/>
    </location>
</feature>
<dbReference type="PROSITE" id="PS50089">
    <property type="entry name" value="ZF_RING_2"/>
    <property type="match status" value="1"/>
</dbReference>
<feature type="zinc finger region" description="C3H1-type" evidence="4">
    <location>
        <begin position="305"/>
        <end position="333"/>
    </location>
</feature>
<gene>
    <name evidence="8" type="ORF">VNI00_000654</name>
</gene>
<feature type="compositionally biased region" description="Acidic residues" evidence="5">
    <location>
        <begin position="576"/>
        <end position="598"/>
    </location>
</feature>
<proteinExistence type="predicted"/>
<feature type="compositionally biased region" description="Polar residues" evidence="5">
    <location>
        <begin position="451"/>
        <end position="466"/>
    </location>
</feature>
<feature type="region of interest" description="Disordered" evidence="5">
    <location>
        <begin position="339"/>
        <end position="378"/>
    </location>
</feature>
<dbReference type="InterPro" id="IPR036855">
    <property type="entry name" value="Znf_CCCH_sf"/>
</dbReference>
<dbReference type="Gene3D" id="4.10.1000.10">
    <property type="entry name" value="Zinc finger, CCCH-type"/>
    <property type="match status" value="2"/>
</dbReference>
<dbReference type="Proteomes" id="UP001383192">
    <property type="component" value="Unassembled WGS sequence"/>
</dbReference>
<evidence type="ECO:0000256" key="2">
    <source>
        <dbReference type="ARBA" id="ARBA00022771"/>
    </source>
</evidence>
<dbReference type="Gene3D" id="3.30.1370.210">
    <property type="match status" value="1"/>
</dbReference>
<feature type="compositionally biased region" description="Basic and acidic residues" evidence="5">
    <location>
        <begin position="517"/>
        <end position="526"/>
    </location>
</feature>
<dbReference type="InterPro" id="IPR000571">
    <property type="entry name" value="Znf_CCCH"/>
</dbReference>
<feature type="zinc finger region" description="C3H1-type" evidence="4">
    <location>
        <begin position="623"/>
        <end position="645"/>
    </location>
</feature>
<feature type="compositionally biased region" description="Basic residues" evidence="5">
    <location>
        <begin position="476"/>
        <end position="485"/>
    </location>
</feature>
<sequence length="1264" mass="140361">MSSRSQVCKYFLSDACRKGNACPFLHEDGAVVQRQSSSMDVCLYFQKGACLFGDRCRNKHVMNSVPSGTTAPSRSIPCKFYPLGECLNGENCLYKHEGPALGSPSSSTSGSSTRSNDSSATSISTSFSKGDTTRERNESPELDVGVNFSSLKEPQSGQSSPEELPVNDDVQIKPEDIPLPHSTSPSPPMSDGWIVPKAADTSQSVQGKTVADTELPSPESDSWHGRSSQPPYPQFVGYPKWITYAPPYLDPNLPYSSYHPHGAQGHAASPTNLSPLMLPLAAPFPQSRINQLQLTRLPETPRTFDHNTTLCQQYALNGWCPLGVSCGFRHFLTKEEFAKLSSEQPHPPPPRITVSSDGEDTTERHLDTFSSSQTPREARFKEGFKPNRACHFYAQGRCRKGDNCTFLHESETGDSNRAEAETSTPAEWDTGDNGWNNAPSWDMPADDPDLHTTTGDGWGKSQSTPWDTDPANKDTKRTRKSKHRRYEGDGAASSSSSGRRSPVVPIETACDGDIENTEDRDVHESPDEAGCDAEDSRIELDSARPQSPYFEDHWGEPVEETHDVPKSRHRRSVWDSESDTESEQDDNYAQVEVDEDAAETWKADWSQEGAPPDIPEAGKIALPCKFFGQGHCSKGDRCRYLHIPQEMPTSDTESEGREQAPSADGNMASDDTAQRVIFNCLTTFGPGVVPHDITTAYEGNTVMISNLPLSMSGEFTNALDEQVCSFGDVLEQETEIDGDAVHIRVEYASNDIAAAAVKSLNNFNLLSTRLAAHIMTMAPIEFNRPPGHSAWIRITYPTPYRNGWLFYNSITLAKQMAQQFNGKSFRGRPITATYSKVRRTNQKLFAISLENLPVDGDREAVKKFYENPDVIEFTAPTYTDSPITQIRQLLFNCGEIENFEILSSDLSQPHCVILARFSQVDSSELAVQNWNNTQHQFLGGATLNVVRTYCRRYDITPRKYTTIEADIQRLRELHSPSCTVQCSRGEDTIYCYAFSDDPFSLGKAQKDLEHSIWGEMMRAPGSDFSFWDSYFDHISSQKVIDKINEDPTALVELDHRCRQVRLFGNDAAKGKARTRLLKFVDRAAAMSHTIDLSPPTIWSLLNGGFAELEQAGVKLQSISLDLVAPALVIRGDIDAFTTANRIVAQLAQSATPSRAGANRCSVCLQAAVDMVELSCAHRYCRRCILEYLKFNISPNFRKLVCLANIESGDEDQDICSAEIPYSIIRSLLSTEETADLLEASFIRHIEDQSQYRRWVQQSAVLNAS</sequence>
<dbReference type="Pfam" id="PF14608">
    <property type="entry name" value="zf-CCCH_2"/>
    <property type="match status" value="5"/>
</dbReference>
<organism evidence="8 9">
    <name type="scientific">Paramarasmius palmivorus</name>
    <dbReference type="NCBI Taxonomy" id="297713"/>
    <lineage>
        <taxon>Eukaryota</taxon>
        <taxon>Fungi</taxon>
        <taxon>Dikarya</taxon>
        <taxon>Basidiomycota</taxon>
        <taxon>Agaricomycotina</taxon>
        <taxon>Agaricomycetes</taxon>
        <taxon>Agaricomycetidae</taxon>
        <taxon>Agaricales</taxon>
        <taxon>Marasmiineae</taxon>
        <taxon>Marasmiaceae</taxon>
        <taxon>Paramarasmius</taxon>
    </lineage>
</organism>
<dbReference type="InterPro" id="IPR035979">
    <property type="entry name" value="RBD_domain_sf"/>
</dbReference>
<evidence type="ECO:0000313" key="8">
    <source>
        <dbReference type="EMBL" id="KAK7060921.1"/>
    </source>
</evidence>
<dbReference type="AlphaFoldDB" id="A0AAW0E5U4"/>
<comment type="caution">
    <text evidence="8">The sequence shown here is derived from an EMBL/GenBank/DDBJ whole genome shotgun (WGS) entry which is preliminary data.</text>
</comment>
<dbReference type="SUPFAM" id="SSF54928">
    <property type="entry name" value="RNA-binding domain, RBD"/>
    <property type="match status" value="1"/>
</dbReference>
<accession>A0AAW0E5U4</accession>
<evidence type="ECO:0000313" key="9">
    <source>
        <dbReference type="Proteomes" id="UP001383192"/>
    </source>
</evidence>
<feature type="zinc finger region" description="C3H1-type" evidence="4">
    <location>
        <begin position="2"/>
        <end position="29"/>
    </location>
</feature>
<dbReference type="Pfam" id="PF00097">
    <property type="entry name" value="zf-C3HC4"/>
    <property type="match status" value="1"/>
</dbReference>
<feature type="compositionally biased region" description="Polar residues" evidence="5">
    <location>
        <begin position="147"/>
        <end position="161"/>
    </location>
</feature>
<feature type="domain" description="C3H1-type" evidence="7">
    <location>
        <begin position="305"/>
        <end position="333"/>
    </location>
</feature>
<feature type="zinc finger region" description="C3H1-type" evidence="4">
    <location>
        <begin position="384"/>
        <end position="411"/>
    </location>
</feature>
<feature type="compositionally biased region" description="Low complexity" evidence="5">
    <location>
        <begin position="490"/>
        <end position="505"/>
    </location>
</feature>
<feature type="region of interest" description="Disordered" evidence="5">
    <location>
        <begin position="546"/>
        <end position="610"/>
    </location>
</feature>
<feature type="region of interest" description="Disordered" evidence="5">
    <location>
        <begin position="410"/>
        <end position="534"/>
    </location>
</feature>
<keyword evidence="2 4" id="KW-0863">Zinc-finger</keyword>
<feature type="compositionally biased region" description="Low complexity" evidence="5">
    <location>
        <begin position="103"/>
        <end position="128"/>
    </location>
</feature>
<dbReference type="InterPro" id="IPR018957">
    <property type="entry name" value="Znf_C3HC4_RING-type"/>
</dbReference>
<dbReference type="PANTHER" id="PTHR15725:SF14">
    <property type="entry name" value="ZINC FINGER CCCH DOMAIN-CONTAINING PROTEIN 11A"/>
    <property type="match status" value="1"/>
</dbReference>
<dbReference type="Gene3D" id="3.30.40.10">
    <property type="entry name" value="Zinc/RING finger domain, C3HC4 (zinc finger)"/>
    <property type="match status" value="1"/>
</dbReference>
<keyword evidence="1 4" id="KW-0479">Metal-binding</keyword>
<dbReference type="PANTHER" id="PTHR15725">
    <property type="entry name" value="ZN-FINGER, C-X8-C-X5-C-X3-H TYPE-CONTAINING"/>
    <property type="match status" value="1"/>
</dbReference>
<feature type="domain" description="C3H1-type" evidence="7">
    <location>
        <begin position="384"/>
        <end position="411"/>
    </location>
</feature>
<dbReference type="SUPFAM" id="SSF90229">
    <property type="entry name" value="CCCH zinc finger"/>
    <property type="match status" value="5"/>
</dbReference>
<dbReference type="EMBL" id="JAYKXP010000002">
    <property type="protein sequence ID" value="KAK7060921.1"/>
    <property type="molecule type" value="Genomic_DNA"/>
</dbReference>
<dbReference type="GO" id="GO:0008270">
    <property type="term" value="F:zinc ion binding"/>
    <property type="evidence" value="ECO:0007669"/>
    <property type="project" value="UniProtKB-KW"/>
</dbReference>
<dbReference type="InterPro" id="IPR017907">
    <property type="entry name" value="Znf_RING_CS"/>
</dbReference>
<evidence type="ECO:0000256" key="5">
    <source>
        <dbReference type="SAM" id="MobiDB-lite"/>
    </source>
</evidence>
<evidence type="ECO:0000259" key="6">
    <source>
        <dbReference type="PROSITE" id="PS50089"/>
    </source>
</evidence>
<feature type="zinc finger region" description="C3H1-type" evidence="4">
    <location>
        <begin position="72"/>
        <end position="99"/>
    </location>
</feature>
<reference evidence="8 9" key="1">
    <citation type="submission" date="2024-01" db="EMBL/GenBank/DDBJ databases">
        <title>A draft genome for a cacao thread blight-causing isolate of Paramarasmius palmivorus.</title>
        <authorList>
            <person name="Baruah I.K."/>
            <person name="Bukari Y."/>
            <person name="Amoako-Attah I."/>
            <person name="Meinhardt L.W."/>
            <person name="Bailey B.A."/>
            <person name="Cohen S.P."/>
        </authorList>
    </citation>
    <scope>NUCLEOTIDE SEQUENCE [LARGE SCALE GENOMIC DNA]</scope>
    <source>
        <strain evidence="8 9">GH-12</strain>
    </source>
</reference>
<evidence type="ECO:0000256" key="1">
    <source>
        <dbReference type="ARBA" id="ARBA00022723"/>
    </source>
</evidence>
<dbReference type="InterPro" id="IPR013083">
    <property type="entry name" value="Znf_RING/FYVE/PHD"/>
</dbReference>
<name>A0AAW0E5U4_9AGAR</name>
<feature type="compositionally biased region" description="Basic and acidic residues" evidence="5">
    <location>
        <begin position="410"/>
        <end position="420"/>
    </location>
</feature>
<feature type="domain" description="C3H1-type" evidence="7">
    <location>
        <begin position="36"/>
        <end position="63"/>
    </location>
</feature>
<feature type="zinc finger region" description="C3H1-type" evidence="4">
    <location>
        <begin position="36"/>
        <end position="63"/>
    </location>
</feature>
<feature type="domain" description="C3H1-type" evidence="7">
    <location>
        <begin position="72"/>
        <end position="99"/>
    </location>
</feature>
<dbReference type="PROSITE" id="PS00518">
    <property type="entry name" value="ZF_RING_1"/>
    <property type="match status" value="1"/>
</dbReference>
<keyword evidence="9" id="KW-1185">Reference proteome</keyword>
<dbReference type="SUPFAM" id="SSF57850">
    <property type="entry name" value="RING/U-box"/>
    <property type="match status" value="1"/>
</dbReference>
<dbReference type="GO" id="GO:0003676">
    <property type="term" value="F:nucleic acid binding"/>
    <property type="evidence" value="ECO:0007669"/>
    <property type="project" value="InterPro"/>
</dbReference>
<dbReference type="SMART" id="SM00356">
    <property type="entry name" value="ZnF_C3H1"/>
    <property type="match status" value="6"/>
</dbReference>
<evidence type="ECO:0000259" key="7">
    <source>
        <dbReference type="PROSITE" id="PS50103"/>
    </source>
</evidence>
<feature type="domain" description="C3H1-type" evidence="7">
    <location>
        <begin position="623"/>
        <end position="645"/>
    </location>
</feature>
<keyword evidence="3 4" id="KW-0862">Zinc</keyword>
<dbReference type="InterPro" id="IPR001841">
    <property type="entry name" value="Znf_RING"/>
</dbReference>
<dbReference type="Gene3D" id="6.10.250.3220">
    <property type="match status" value="1"/>
</dbReference>
<feature type="region of interest" description="Disordered" evidence="5">
    <location>
        <begin position="99"/>
        <end position="230"/>
    </location>
</feature>
<dbReference type="PROSITE" id="PS50103">
    <property type="entry name" value="ZF_C3H1"/>
    <property type="match status" value="6"/>
</dbReference>
<evidence type="ECO:0000256" key="4">
    <source>
        <dbReference type="PROSITE-ProRule" id="PRU00723"/>
    </source>
</evidence>
<feature type="domain" description="C3H1-type" evidence="7">
    <location>
        <begin position="2"/>
        <end position="29"/>
    </location>
</feature>
<evidence type="ECO:0000256" key="3">
    <source>
        <dbReference type="ARBA" id="ARBA00022833"/>
    </source>
</evidence>
<feature type="region of interest" description="Disordered" evidence="5">
    <location>
        <begin position="645"/>
        <end position="668"/>
    </location>
</feature>
<protein>
    <recommendedName>
        <fullName evidence="10">RING-type E3 ubiquitin transferase</fullName>
    </recommendedName>
</protein>
<feature type="compositionally biased region" description="Basic and acidic residues" evidence="5">
    <location>
        <begin position="550"/>
        <end position="566"/>
    </location>
</feature>
<evidence type="ECO:0008006" key="10">
    <source>
        <dbReference type="Google" id="ProtNLM"/>
    </source>
</evidence>